<keyword evidence="1" id="KW-0472">Membrane</keyword>
<reference evidence="2 3" key="1">
    <citation type="journal article" date="2022" name="Genome Biol. Evol.">
        <title>Host diet, physiology and behaviors set the stage for Lachnospiraceae cladogenesis.</title>
        <authorList>
            <person name="Vera-Ponce De Leon A."/>
            <person name="Schneider M."/>
            <person name="Jahnes B.C."/>
            <person name="Sadowski V."/>
            <person name="Camuy-Velez L.A."/>
            <person name="Duan J."/>
            <person name="Sabree Z.L."/>
        </authorList>
    </citation>
    <scope>NUCLEOTIDE SEQUENCE [LARGE SCALE GENOMIC DNA]</scope>
    <source>
        <strain evidence="2 3">PAL113</strain>
    </source>
</reference>
<evidence type="ECO:0000313" key="3">
    <source>
        <dbReference type="Proteomes" id="UP001523566"/>
    </source>
</evidence>
<keyword evidence="3" id="KW-1185">Reference proteome</keyword>
<dbReference type="Gene3D" id="3.30.70.1530">
    <property type="entry name" value="Hypothetical protein rpa1041"/>
    <property type="match status" value="1"/>
</dbReference>
<organism evidence="2 3">
    <name type="scientific">Aequitasia blattaphilus</name>
    <dbReference type="NCBI Taxonomy" id="2949332"/>
    <lineage>
        <taxon>Bacteria</taxon>
        <taxon>Bacillati</taxon>
        <taxon>Bacillota</taxon>
        <taxon>Clostridia</taxon>
        <taxon>Lachnospirales</taxon>
        <taxon>Lachnospiraceae</taxon>
        <taxon>Aequitasia</taxon>
    </lineage>
</organism>
<sequence>MEQNIMNPVELYLSYNKVQTDLVLETLERNNIPAYKASAGAGQLMTIYMGNSIAGETIYVDTQDQEKALEILNLLGLTKETSQPSLVSSKPPYSKTAMWAARIALVLVIGIILFSFFNSIG</sequence>
<dbReference type="Proteomes" id="UP001523566">
    <property type="component" value="Unassembled WGS sequence"/>
</dbReference>
<evidence type="ECO:0000313" key="2">
    <source>
        <dbReference type="EMBL" id="MCP1102192.1"/>
    </source>
</evidence>
<name>A0ABT1E8P3_9FIRM</name>
<keyword evidence="1" id="KW-1133">Transmembrane helix</keyword>
<gene>
    <name evidence="2" type="ORF">NK125_07170</name>
</gene>
<dbReference type="RefSeq" id="WP_262065976.1">
    <property type="nucleotide sequence ID" value="NZ_JAMXOD010000008.1"/>
</dbReference>
<keyword evidence="1" id="KW-0812">Transmembrane</keyword>
<evidence type="ECO:0000256" key="1">
    <source>
        <dbReference type="SAM" id="Phobius"/>
    </source>
</evidence>
<accession>A0ABT1E8P3</accession>
<protein>
    <recommendedName>
        <fullName evidence="4">DUF2007 domain-containing protein</fullName>
    </recommendedName>
</protein>
<comment type="caution">
    <text evidence="2">The sequence shown here is derived from an EMBL/GenBank/DDBJ whole genome shotgun (WGS) entry which is preliminary data.</text>
</comment>
<feature type="transmembrane region" description="Helical" evidence="1">
    <location>
        <begin position="99"/>
        <end position="117"/>
    </location>
</feature>
<evidence type="ECO:0008006" key="4">
    <source>
        <dbReference type="Google" id="ProtNLM"/>
    </source>
</evidence>
<proteinExistence type="predicted"/>
<dbReference type="EMBL" id="JAMZFW010000008">
    <property type="protein sequence ID" value="MCP1102192.1"/>
    <property type="molecule type" value="Genomic_DNA"/>
</dbReference>